<feature type="domain" description="ABC transporter" evidence="3">
    <location>
        <begin position="4"/>
        <end position="220"/>
    </location>
</feature>
<name>A0ABP9LXR2_9FLAO</name>
<keyword evidence="5" id="KW-1185">Reference proteome</keyword>
<dbReference type="Gene3D" id="3.40.50.300">
    <property type="entry name" value="P-loop containing nucleotide triphosphate hydrolases"/>
    <property type="match status" value="1"/>
</dbReference>
<dbReference type="SUPFAM" id="SSF52540">
    <property type="entry name" value="P-loop containing nucleoside triphosphate hydrolases"/>
    <property type="match status" value="1"/>
</dbReference>
<accession>A0ABP9LXR2</accession>
<evidence type="ECO:0000313" key="5">
    <source>
        <dbReference type="Proteomes" id="UP001500353"/>
    </source>
</evidence>
<keyword evidence="1" id="KW-0547">Nucleotide-binding</keyword>
<dbReference type="RefSeq" id="WP_345200184.1">
    <property type="nucleotide sequence ID" value="NZ_BAABHX010000001.1"/>
</dbReference>
<dbReference type="InterPro" id="IPR027417">
    <property type="entry name" value="P-loop_NTPase"/>
</dbReference>
<dbReference type="InterPro" id="IPR003439">
    <property type="entry name" value="ABC_transporter-like_ATP-bd"/>
</dbReference>
<evidence type="ECO:0000256" key="1">
    <source>
        <dbReference type="ARBA" id="ARBA00022741"/>
    </source>
</evidence>
<dbReference type="SMART" id="SM00382">
    <property type="entry name" value="AAA"/>
    <property type="match status" value="1"/>
</dbReference>
<dbReference type="Pfam" id="PF00005">
    <property type="entry name" value="ABC_tran"/>
    <property type="match status" value="1"/>
</dbReference>
<dbReference type="PROSITE" id="PS50893">
    <property type="entry name" value="ABC_TRANSPORTER_2"/>
    <property type="match status" value="1"/>
</dbReference>
<evidence type="ECO:0000259" key="3">
    <source>
        <dbReference type="PROSITE" id="PS50893"/>
    </source>
</evidence>
<comment type="caution">
    <text evidence="4">The sequence shown here is derived from an EMBL/GenBank/DDBJ whole genome shotgun (WGS) entry which is preliminary data.</text>
</comment>
<reference evidence="5" key="1">
    <citation type="journal article" date="2019" name="Int. J. Syst. Evol. Microbiol.">
        <title>The Global Catalogue of Microorganisms (GCM) 10K type strain sequencing project: providing services to taxonomists for standard genome sequencing and annotation.</title>
        <authorList>
            <consortium name="The Broad Institute Genomics Platform"/>
            <consortium name="The Broad Institute Genome Sequencing Center for Infectious Disease"/>
            <person name="Wu L."/>
            <person name="Ma J."/>
        </authorList>
    </citation>
    <scope>NUCLEOTIDE SEQUENCE [LARGE SCALE GENOMIC DNA]</scope>
    <source>
        <strain evidence="5">JCM 18019</strain>
    </source>
</reference>
<evidence type="ECO:0000313" key="4">
    <source>
        <dbReference type="EMBL" id="GAA5085156.1"/>
    </source>
</evidence>
<keyword evidence="2 4" id="KW-0067">ATP-binding</keyword>
<dbReference type="InterPro" id="IPR003593">
    <property type="entry name" value="AAA+_ATPase"/>
</dbReference>
<gene>
    <name evidence="4" type="ORF">GCM10023210_05700</name>
</gene>
<dbReference type="EMBL" id="BAABHX010000001">
    <property type="protein sequence ID" value="GAA5085156.1"/>
    <property type="molecule type" value="Genomic_DNA"/>
</dbReference>
<dbReference type="PANTHER" id="PTHR43158">
    <property type="entry name" value="SKFA PEPTIDE EXPORT ATP-BINDING PROTEIN SKFE"/>
    <property type="match status" value="1"/>
</dbReference>
<sequence>MSKLHVDSITKSFDEKKILRDIYISCETGKVVGLLGRNGSGKSTLLKIIFGTEKGDSQFIRVDDEVLQNQTDRKGKIAYLPQHFFLPKGIKIKNLIPLFCNRENSDKLFELNLIKPFLNETSRNLSGGEKKIVEVLLIIYSDSKFVLLDEPFNGLSPKITTEIQNIIKEQSKHKGIIISDHRYQEVLDISDDIYLLSDSYLKQIKDLKELQQYNYLPKSI</sequence>
<protein>
    <submittedName>
        <fullName evidence="4">ATP-binding cassette domain-containing protein</fullName>
    </submittedName>
</protein>
<proteinExistence type="predicted"/>
<dbReference type="Proteomes" id="UP001500353">
    <property type="component" value="Unassembled WGS sequence"/>
</dbReference>
<dbReference type="GO" id="GO:0005524">
    <property type="term" value="F:ATP binding"/>
    <property type="evidence" value="ECO:0007669"/>
    <property type="project" value="UniProtKB-KW"/>
</dbReference>
<evidence type="ECO:0000256" key="2">
    <source>
        <dbReference type="ARBA" id="ARBA00022840"/>
    </source>
</evidence>
<dbReference type="PANTHER" id="PTHR43158:SF2">
    <property type="entry name" value="SKFA PEPTIDE EXPORT ATP-BINDING PROTEIN SKFE"/>
    <property type="match status" value="1"/>
</dbReference>
<organism evidence="4 5">
    <name type="scientific">Chryseobacterium ginsengisoli</name>
    <dbReference type="NCBI Taxonomy" id="363853"/>
    <lineage>
        <taxon>Bacteria</taxon>
        <taxon>Pseudomonadati</taxon>
        <taxon>Bacteroidota</taxon>
        <taxon>Flavobacteriia</taxon>
        <taxon>Flavobacteriales</taxon>
        <taxon>Weeksellaceae</taxon>
        <taxon>Chryseobacterium group</taxon>
        <taxon>Chryseobacterium</taxon>
    </lineage>
</organism>